<evidence type="ECO:0000256" key="3">
    <source>
        <dbReference type="ARBA" id="ARBA00022840"/>
    </source>
</evidence>
<dbReference type="SUPFAM" id="SSF55681">
    <property type="entry name" value="Class II aaRS and biotin synthetases"/>
    <property type="match status" value="1"/>
</dbReference>
<dbReference type="Gene3D" id="3.30.930.10">
    <property type="entry name" value="Bira Bifunctional Protein, Domain 2"/>
    <property type="match status" value="1"/>
</dbReference>
<evidence type="ECO:0000256" key="1">
    <source>
        <dbReference type="ARBA" id="ARBA00022598"/>
    </source>
</evidence>
<evidence type="ECO:0000256" key="2">
    <source>
        <dbReference type="ARBA" id="ARBA00022741"/>
    </source>
</evidence>
<keyword evidence="1 7" id="KW-0436">Ligase</keyword>
<dbReference type="GO" id="GO:0005524">
    <property type="term" value="F:ATP binding"/>
    <property type="evidence" value="ECO:0007669"/>
    <property type="project" value="UniProtKB-KW"/>
</dbReference>
<feature type="non-terminal residue" evidence="7">
    <location>
        <position position="1"/>
    </location>
</feature>
<accession>T0ZB29</accession>
<evidence type="ECO:0000256" key="5">
    <source>
        <dbReference type="ARBA" id="ARBA00023146"/>
    </source>
</evidence>
<dbReference type="AlphaFoldDB" id="T0ZB29"/>
<dbReference type="InterPro" id="IPR002319">
    <property type="entry name" value="Phenylalanyl-tRNA_Synthase"/>
</dbReference>
<dbReference type="GO" id="GO:0000049">
    <property type="term" value="F:tRNA binding"/>
    <property type="evidence" value="ECO:0007669"/>
    <property type="project" value="InterPro"/>
</dbReference>
<evidence type="ECO:0000313" key="7">
    <source>
        <dbReference type="EMBL" id="EQD45191.1"/>
    </source>
</evidence>
<evidence type="ECO:0000256" key="4">
    <source>
        <dbReference type="ARBA" id="ARBA00022917"/>
    </source>
</evidence>
<keyword evidence="5 7" id="KW-0030">Aminoacyl-tRNA synthetase</keyword>
<reference evidence="7" key="2">
    <citation type="journal article" date="2014" name="ISME J.">
        <title>Microbial stratification in low pH oxic and suboxic macroscopic growths along an acid mine drainage.</title>
        <authorList>
            <person name="Mendez-Garcia C."/>
            <person name="Mesa V."/>
            <person name="Sprenger R.R."/>
            <person name="Richter M."/>
            <person name="Diez M.S."/>
            <person name="Solano J."/>
            <person name="Bargiela R."/>
            <person name="Golyshina O.V."/>
            <person name="Manteca A."/>
            <person name="Ramos J.L."/>
            <person name="Gallego J.R."/>
            <person name="Llorente I."/>
            <person name="Martins Dos Santos V.A."/>
            <person name="Jensen O.N."/>
            <person name="Pelaez A.I."/>
            <person name="Sanchez J."/>
            <person name="Ferrer M."/>
        </authorList>
    </citation>
    <scope>NUCLEOTIDE SEQUENCE</scope>
</reference>
<dbReference type="GO" id="GO:0043039">
    <property type="term" value="P:tRNA aminoacylation"/>
    <property type="evidence" value="ECO:0007669"/>
    <property type="project" value="InterPro"/>
</dbReference>
<proteinExistence type="predicted"/>
<keyword evidence="3" id="KW-0067">ATP-binding</keyword>
<gene>
    <name evidence="7" type="ORF">B1B_13167</name>
</gene>
<feature type="domain" description="Phenylalanyl-tRNA synthetase" evidence="6">
    <location>
        <begin position="1"/>
        <end position="55"/>
    </location>
</feature>
<sequence length="60" mass="6384">WMEVLPGGLFRPEVLHPLGVEVPVAAWGIGVTRLAMVALGLDDIRDVFNSDLDALTRGGA</sequence>
<keyword evidence="2" id="KW-0547">Nucleotide-binding</keyword>
<dbReference type="EMBL" id="AUZY01008664">
    <property type="protein sequence ID" value="EQD45191.1"/>
    <property type="molecule type" value="Genomic_DNA"/>
</dbReference>
<dbReference type="GO" id="GO:0004812">
    <property type="term" value="F:aminoacyl-tRNA ligase activity"/>
    <property type="evidence" value="ECO:0007669"/>
    <property type="project" value="UniProtKB-KW"/>
</dbReference>
<dbReference type="EC" id="6.1.1.-" evidence="7"/>
<dbReference type="GO" id="GO:0006412">
    <property type="term" value="P:translation"/>
    <property type="evidence" value="ECO:0007669"/>
    <property type="project" value="UniProtKB-KW"/>
</dbReference>
<organism evidence="7">
    <name type="scientific">mine drainage metagenome</name>
    <dbReference type="NCBI Taxonomy" id="410659"/>
    <lineage>
        <taxon>unclassified sequences</taxon>
        <taxon>metagenomes</taxon>
        <taxon>ecological metagenomes</taxon>
    </lineage>
</organism>
<reference evidence="7" key="1">
    <citation type="submission" date="2013-08" db="EMBL/GenBank/DDBJ databases">
        <authorList>
            <person name="Mendez C."/>
            <person name="Richter M."/>
            <person name="Ferrer M."/>
            <person name="Sanchez J."/>
        </authorList>
    </citation>
    <scope>NUCLEOTIDE SEQUENCE</scope>
</reference>
<keyword evidence="4" id="KW-0648">Protein biosynthesis</keyword>
<comment type="caution">
    <text evidence="7">The sequence shown here is derived from an EMBL/GenBank/DDBJ whole genome shotgun (WGS) entry which is preliminary data.</text>
</comment>
<protein>
    <submittedName>
        <fullName evidence="7">Protein containing Phenylalanyl-tRNA synthetase, class IIc</fullName>
        <ecNumber evidence="7">6.1.1.-</ecNumber>
    </submittedName>
</protein>
<name>T0ZB29_9ZZZZ</name>
<dbReference type="Pfam" id="PF01409">
    <property type="entry name" value="tRNA-synt_2d"/>
    <property type="match status" value="1"/>
</dbReference>
<dbReference type="InterPro" id="IPR045864">
    <property type="entry name" value="aa-tRNA-synth_II/BPL/LPL"/>
</dbReference>
<evidence type="ECO:0000259" key="6">
    <source>
        <dbReference type="Pfam" id="PF01409"/>
    </source>
</evidence>